<gene>
    <name evidence="1" type="ORF">BCL90_1409</name>
</gene>
<dbReference type="Proteomes" id="UP000273898">
    <property type="component" value="Unassembled WGS sequence"/>
</dbReference>
<comment type="caution">
    <text evidence="1">The sequence shown here is derived from an EMBL/GenBank/DDBJ whole genome shotgun (WGS) entry which is preliminary data.</text>
</comment>
<name>A0A497YD57_9SPHI</name>
<reference evidence="1 2" key="1">
    <citation type="submission" date="2018-10" db="EMBL/GenBank/DDBJ databases">
        <title>Genomic Encyclopedia of Archaeal and Bacterial Type Strains, Phase II (KMG-II): from individual species to whole genera.</title>
        <authorList>
            <person name="Goeker M."/>
        </authorList>
    </citation>
    <scope>NUCLEOTIDE SEQUENCE [LARGE SCALE GENOMIC DNA]</scope>
    <source>
        <strain evidence="1 2">DSM 19624</strain>
    </source>
</reference>
<sequence>MLKYFEKKVTFFCFEASSDNKIRKHFLEQSLIIWFRLCHYNYYPKPCEKAYFAHFY</sequence>
<dbReference type="EMBL" id="RCCK01000010">
    <property type="protein sequence ID" value="RLJ80618.1"/>
    <property type="molecule type" value="Genomic_DNA"/>
</dbReference>
<proteinExistence type="predicted"/>
<protein>
    <submittedName>
        <fullName evidence="1">Uncharacterized protein</fullName>
    </submittedName>
</protein>
<organism evidence="1 2">
    <name type="scientific">Pedobacter alluvionis</name>
    <dbReference type="NCBI Taxonomy" id="475253"/>
    <lineage>
        <taxon>Bacteria</taxon>
        <taxon>Pseudomonadati</taxon>
        <taxon>Bacteroidota</taxon>
        <taxon>Sphingobacteriia</taxon>
        <taxon>Sphingobacteriales</taxon>
        <taxon>Sphingobacteriaceae</taxon>
        <taxon>Pedobacter</taxon>
    </lineage>
</organism>
<evidence type="ECO:0000313" key="1">
    <source>
        <dbReference type="EMBL" id="RLJ80618.1"/>
    </source>
</evidence>
<evidence type="ECO:0000313" key="2">
    <source>
        <dbReference type="Proteomes" id="UP000273898"/>
    </source>
</evidence>
<dbReference type="AlphaFoldDB" id="A0A497YD57"/>
<accession>A0A497YD57</accession>